<dbReference type="Gene3D" id="4.10.60.10">
    <property type="entry name" value="Zinc finger, CCHC-type"/>
    <property type="match status" value="2"/>
</dbReference>
<name>A0A671DNT9_RHIFE</name>
<dbReference type="SMART" id="SM00343">
    <property type="entry name" value="ZnF_C2HC"/>
    <property type="match status" value="2"/>
</dbReference>
<dbReference type="Proteomes" id="UP000472240">
    <property type="component" value="Chromosome 9"/>
</dbReference>
<dbReference type="OMA" id="HMARECM"/>
<reference evidence="3 4" key="2">
    <citation type="journal article" date="2018" name="Annu Rev Anim Biosci">
        <title>Bat Biology, Genomes, and the Bat1K Project: To Generate Chromosome-Level Genomes for All Living Bat Species.</title>
        <authorList>
            <person name="Teeling E.C."/>
            <person name="Vernes S.C."/>
            <person name="Davalos L.M."/>
            <person name="Ray D.A."/>
            <person name="Gilbert M.T.P."/>
            <person name="Myers E."/>
        </authorList>
    </citation>
    <scope>NUCLEOTIDE SEQUENCE</scope>
</reference>
<dbReference type="InterPro" id="IPR001878">
    <property type="entry name" value="Znf_CCHC"/>
</dbReference>
<keyword evidence="1" id="KW-0862">Zinc</keyword>
<evidence type="ECO:0000259" key="2">
    <source>
        <dbReference type="PROSITE" id="PS50158"/>
    </source>
</evidence>
<reference evidence="4" key="3">
    <citation type="submission" date="2018-12" db="EMBL/GenBank/DDBJ databases">
        <title>G10K-VGP greater horseshoe bat female genome, primary haplotype.</title>
        <authorList>
            <person name="Teeling E."/>
            <person name="Myers G."/>
            <person name="Vernes S."/>
            <person name="Pippel M."/>
            <person name="Winkler S."/>
            <person name="Fedrigo O."/>
            <person name="Rhie A."/>
            <person name="Koren S."/>
            <person name="Phillippy A."/>
            <person name="Lewin H."/>
            <person name="Damas J."/>
            <person name="Howe K."/>
            <person name="Mountcastle J."/>
            <person name="Jarvis E.D."/>
        </authorList>
    </citation>
    <scope>NUCLEOTIDE SEQUENCE [LARGE SCALE GENOMIC DNA]</scope>
</reference>
<reference evidence="3 4" key="1">
    <citation type="journal article" date="2015" name="Annu Rev Anim Biosci">
        <title>The Genome 10K Project: a way forward.</title>
        <authorList>
            <person name="Koepfli K.P."/>
            <person name="Paten B."/>
            <person name="O'Brien S.J."/>
            <person name="Koepfli K.P."/>
            <person name="Paten B."/>
            <person name="Antunes A."/>
            <person name="Belov K."/>
            <person name="Bustamante C."/>
            <person name="Castoe T.A."/>
            <person name="Clawson H."/>
            <person name="Crawford A.J."/>
            <person name="Diekhans M."/>
            <person name="Distel D."/>
            <person name="Durbin R."/>
            <person name="Earl D."/>
            <person name="Fujita M.K."/>
            <person name="Gamble T."/>
            <person name="Georges A."/>
            <person name="Gemmell N."/>
            <person name="Gilbert M.T."/>
            <person name="Graves J.M."/>
            <person name="Green R.E."/>
            <person name="Hickey G."/>
            <person name="Jarvis E.D."/>
            <person name="Johnson W."/>
            <person name="Komissarov A."/>
            <person name="Korf I."/>
            <person name="Kuhn R."/>
            <person name="Larkin D.M."/>
            <person name="Lewin H."/>
            <person name="Lopez J.V."/>
            <person name="Ma J."/>
            <person name="Marques-Bonet T."/>
            <person name="Miller W."/>
            <person name="Murphy R."/>
            <person name="Pevzner P."/>
            <person name="Shapiro B."/>
            <person name="Steiner C."/>
            <person name="Tamazian G."/>
            <person name="Venkatesh B."/>
            <person name="Wang J."/>
            <person name="Wayne R."/>
            <person name="Wiley E."/>
            <person name="Yang H."/>
            <person name="Zhang G."/>
            <person name="Haussler D."/>
            <person name="Ryder O."/>
            <person name="O'Brien S.J."/>
        </authorList>
    </citation>
    <scope>NUCLEOTIDE SEQUENCE</scope>
</reference>
<dbReference type="SUPFAM" id="SSF57756">
    <property type="entry name" value="Retrovirus zinc finger-like domains"/>
    <property type="match status" value="1"/>
</dbReference>
<accession>A0A671DNT9</accession>
<dbReference type="AlphaFoldDB" id="A0A671DNT9"/>
<dbReference type="InterPro" id="IPR036875">
    <property type="entry name" value="Znf_CCHC_sf"/>
</dbReference>
<evidence type="ECO:0000256" key="1">
    <source>
        <dbReference type="PROSITE-ProRule" id="PRU00047"/>
    </source>
</evidence>
<feature type="domain" description="CCHC-type" evidence="2">
    <location>
        <begin position="54"/>
        <end position="67"/>
    </location>
</feature>
<evidence type="ECO:0000313" key="4">
    <source>
        <dbReference type="Proteomes" id="UP000472240"/>
    </source>
</evidence>
<dbReference type="Pfam" id="PF00098">
    <property type="entry name" value="zf-CCHC"/>
    <property type="match status" value="1"/>
</dbReference>
<protein>
    <recommendedName>
        <fullName evidence="2">CCHC-type domain-containing protein</fullName>
    </recommendedName>
</protein>
<reference evidence="3" key="4">
    <citation type="submission" date="2025-08" db="UniProtKB">
        <authorList>
            <consortium name="Ensembl"/>
        </authorList>
    </citation>
    <scope>IDENTIFICATION</scope>
</reference>
<keyword evidence="1" id="KW-0863">Zinc-finger</keyword>
<organism evidence="3 4">
    <name type="scientific">Rhinolophus ferrumequinum</name>
    <name type="common">Greater horseshoe bat</name>
    <dbReference type="NCBI Taxonomy" id="59479"/>
    <lineage>
        <taxon>Eukaryota</taxon>
        <taxon>Metazoa</taxon>
        <taxon>Chordata</taxon>
        <taxon>Craniata</taxon>
        <taxon>Vertebrata</taxon>
        <taxon>Euteleostomi</taxon>
        <taxon>Mammalia</taxon>
        <taxon>Eutheria</taxon>
        <taxon>Laurasiatheria</taxon>
        <taxon>Chiroptera</taxon>
        <taxon>Yinpterochiroptera</taxon>
        <taxon>Rhinolophoidea</taxon>
        <taxon>Rhinolophidae</taxon>
        <taxon>Rhinolophinae</taxon>
        <taxon>Rhinolophus</taxon>
    </lineage>
</organism>
<evidence type="ECO:0000313" key="3">
    <source>
        <dbReference type="Ensembl" id="ENSRFEP00010002817.1"/>
    </source>
</evidence>
<dbReference type="Ensembl" id="ENSRFET00010003098.1">
    <property type="protein sequence ID" value="ENSRFEP00010002817.1"/>
    <property type="gene ID" value="ENSRFEG00010002024.1"/>
</dbReference>
<keyword evidence="1" id="KW-0479">Metal-binding</keyword>
<dbReference type="GO" id="GO:0003676">
    <property type="term" value="F:nucleic acid binding"/>
    <property type="evidence" value="ECO:0007669"/>
    <property type="project" value="InterPro"/>
</dbReference>
<sequence>MSSNECFRCEQCGHWAWECPPSGGHDQRLRSRGRGGFISDRAFPFVSSSLPVICYHCGESGHLAKDCDLQEDGWGKNRLSAFHYEKNLFNLVEVLRIMLC</sequence>
<dbReference type="GeneTree" id="ENSGT00940000167251"/>
<dbReference type="GO" id="GO:0008270">
    <property type="term" value="F:zinc ion binding"/>
    <property type="evidence" value="ECO:0007669"/>
    <property type="project" value="UniProtKB-KW"/>
</dbReference>
<keyword evidence="4" id="KW-1185">Reference proteome</keyword>
<feature type="domain" description="CCHC-type" evidence="2">
    <location>
        <begin position="6"/>
        <end position="20"/>
    </location>
</feature>
<proteinExistence type="predicted"/>
<reference evidence="3" key="5">
    <citation type="submission" date="2025-09" db="UniProtKB">
        <authorList>
            <consortium name="Ensembl"/>
        </authorList>
    </citation>
    <scope>IDENTIFICATION</scope>
</reference>
<dbReference type="PROSITE" id="PS50158">
    <property type="entry name" value="ZF_CCHC"/>
    <property type="match status" value="2"/>
</dbReference>
<dbReference type="InParanoid" id="A0A671DNT9"/>